<evidence type="ECO:0000256" key="6">
    <source>
        <dbReference type="ARBA" id="ARBA00023268"/>
    </source>
</evidence>
<dbReference type="FunFam" id="3.30.360.10:FF:000008">
    <property type="entry name" value="Alpha-aminoadipic semialdehyde synthase, mitochondrial"/>
    <property type="match status" value="1"/>
</dbReference>
<dbReference type="SUPFAM" id="SSF52283">
    <property type="entry name" value="Formate/glycerate dehydrogenase catalytic domain-like"/>
    <property type="match status" value="1"/>
</dbReference>
<dbReference type="GO" id="GO:0019878">
    <property type="term" value="P:lysine biosynthetic process via aminoadipic acid"/>
    <property type="evidence" value="ECO:0007669"/>
    <property type="project" value="TreeGrafter"/>
</dbReference>
<dbReference type="InterPro" id="IPR005097">
    <property type="entry name" value="Sacchrp_dh_NADP-bd"/>
</dbReference>
<dbReference type="Pfam" id="PF05222">
    <property type="entry name" value="AlaDh_PNT_N"/>
    <property type="match status" value="1"/>
</dbReference>
<dbReference type="GeneID" id="119733972"/>
<organism evidence="10 11">
    <name type="scientific">Patiria miniata</name>
    <name type="common">Bat star</name>
    <name type="synonym">Asterina miniata</name>
    <dbReference type="NCBI Taxonomy" id="46514"/>
    <lineage>
        <taxon>Eukaryota</taxon>
        <taxon>Metazoa</taxon>
        <taxon>Echinodermata</taxon>
        <taxon>Eleutherozoa</taxon>
        <taxon>Asterozoa</taxon>
        <taxon>Asteroidea</taxon>
        <taxon>Valvatacea</taxon>
        <taxon>Valvatida</taxon>
        <taxon>Asterinidae</taxon>
        <taxon>Patiria</taxon>
    </lineage>
</organism>
<dbReference type="SMART" id="SM01002">
    <property type="entry name" value="AlaDh_PNT_C"/>
    <property type="match status" value="1"/>
</dbReference>
<dbReference type="InterPro" id="IPR036291">
    <property type="entry name" value="NAD(P)-bd_dom_sf"/>
</dbReference>
<dbReference type="SUPFAM" id="SSF51735">
    <property type="entry name" value="NAD(P)-binding Rossmann-fold domains"/>
    <property type="match status" value="1"/>
</dbReference>
<dbReference type="InterPro" id="IPR007886">
    <property type="entry name" value="AlaDH/PNT_N"/>
</dbReference>
<dbReference type="GO" id="GO:0005737">
    <property type="term" value="C:cytoplasm"/>
    <property type="evidence" value="ECO:0007669"/>
    <property type="project" value="TreeGrafter"/>
</dbReference>
<dbReference type="InterPro" id="IPR007698">
    <property type="entry name" value="AlaDH/PNT_NAD(H)-bd"/>
</dbReference>
<reference evidence="10" key="1">
    <citation type="submission" date="2022-11" db="UniProtKB">
        <authorList>
            <consortium name="EnsemblMetazoa"/>
        </authorList>
    </citation>
    <scope>IDENTIFICATION</scope>
</reference>
<feature type="domain" description="Alanine dehydrogenase/pyridine nucleotide transhydrogenase NAD(H)-binding" evidence="8">
    <location>
        <begin position="217"/>
        <end position="425"/>
    </location>
</feature>
<comment type="pathway">
    <text evidence="2">Amino-acid degradation; L-lysine degradation via saccharopine pathway; glutaryl-CoA from L-lysine: step 2/6.</text>
</comment>
<evidence type="ECO:0000259" key="8">
    <source>
        <dbReference type="SMART" id="SM01002"/>
    </source>
</evidence>
<dbReference type="InterPro" id="IPR051168">
    <property type="entry name" value="AASS"/>
</dbReference>
<dbReference type="SMART" id="SM01003">
    <property type="entry name" value="AlaDh_PNT_N"/>
    <property type="match status" value="1"/>
</dbReference>
<dbReference type="OrthoDB" id="10059875at2759"/>
<dbReference type="Proteomes" id="UP000887568">
    <property type="component" value="Unplaced"/>
</dbReference>
<evidence type="ECO:0000256" key="1">
    <source>
        <dbReference type="ARBA" id="ARBA00004682"/>
    </source>
</evidence>
<evidence type="ECO:0000256" key="3">
    <source>
        <dbReference type="ARBA" id="ARBA00005624"/>
    </source>
</evidence>
<dbReference type="FunFam" id="3.40.50.720:FF:000087">
    <property type="entry name" value="alpha-aminoadipic semialdehyde synthase, mitochondrial"/>
    <property type="match status" value="1"/>
</dbReference>
<dbReference type="Gene3D" id="3.40.50.720">
    <property type="entry name" value="NAD(P)-binding Rossmann-like Domain"/>
    <property type="match status" value="2"/>
</dbReference>
<comment type="similarity">
    <text evidence="3">In the N-terminal section; belongs to the AlaDH/PNT family.</text>
</comment>
<name>A0A914AIQ6_PATMI</name>
<dbReference type="EnsemblMetazoa" id="XM_038207351.1">
    <property type="protein sequence ID" value="XP_038063279.1"/>
    <property type="gene ID" value="LOC119733972"/>
</dbReference>
<keyword evidence="5" id="KW-0560">Oxidoreductase</keyword>
<comment type="similarity">
    <text evidence="7">In the C-terminal section; belongs to the saccharopine dehydrogenase family.</text>
</comment>
<evidence type="ECO:0000313" key="10">
    <source>
        <dbReference type="EnsemblMetazoa" id="XP_038063279.1"/>
    </source>
</evidence>
<accession>A0A914AIQ6</accession>
<dbReference type="OMA" id="TPHVHDI"/>
<keyword evidence="6" id="KW-0511">Multifunctional enzyme</keyword>
<dbReference type="PANTHER" id="PTHR11133:SF22">
    <property type="entry name" value="ALPHA-AMINOADIPIC SEMIALDEHYDE SYNTHASE, MITOCHONDRIAL"/>
    <property type="match status" value="1"/>
</dbReference>
<protein>
    <recommendedName>
        <fullName evidence="12">Saccharopine dehydrogenase (NAD(+), L-glutamate-forming)</fullName>
    </recommendedName>
</protein>
<sequence>MHLCAASSPIMLRANRLKLGSRLLRTSASSKQWRHLSSKTDKPVMAIRREDYGSQWERRAPLNPLQVKSFVDAGVKVMVAPSNRRAYTMEDYSKAGAVIQEDLSEASLILGVKQVPINRLLADKTYCFFSHTIKAQSENMPLLDAILEKNIRLIDYEKLVDENGKRVVAFGKFAGIAGMLNILHGIGLRLLALGHHTPFIHIAAAHNYRNTGMAMQAVRDAGYRIALGELPQSIGPMSFVFMGSGNVSQGAQEVIADLPVEYVKAQDLRNAVEKGDHTKVYATVVHRKDHIVRRGGGEFDREEYDRNPELYRSTFSEKIAPWASCIINGIFWNIGHPRFLTNMDTKTLLSPEMSPVAPEAPGCPRLPHRLLAICDITADPGGSIEFIEECSSIESPFDLYDANHKHQHFMSQRPRFSGDGVLVCSIDNMPAQLPREATDFFGNLLQPLVPDMLKSDAKRPFEEENLSRIVKDAVITSNGRLTPKFEYIQHLREVTMPVIPSSFGSEKQRVLLLGSGHMATPIVEYLTKNGSVAVTIASADKTEADALAAKYDGTNSLYMNIARHTDQMDKAIQEHDIVISMLPFKFHPAVAEKCVAHKKNMVTASYAGPEMRALQQGALDAGVTLFNEIGLDPGIDHMLAMECFHNIKAEGGKVRFFDSWCGGLPAPEHSENPLRYKFNWSASASVGAIMRDAKYLKNGEEVYIPPGMLMEESNVQEINFLPGFNLEGYFNRDSTSYIFAYGIPTAHTVTRGTLRYKGFCKAVTSLSKLGLVDDKPHPALDDSAPDITWHELMCKVLGCDTQTSTSRLESIVYEKLGQDEEKLNAVLQLGLLSEAVVNRQNTLLETLSAYLSHVQGYQNGERDLVIMKHRIGVEWPDKMISTEEVSMTVYGDAYGHSAMAKMVGYPTAIAAKMIMDGEILQKGVILPFSKDIYHLILNRLKAEDIRAASRTIHH</sequence>
<evidence type="ECO:0000256" key="5">
    <source>
        <dbReference type="ARBA" id="ARBA00023002"/>
    </source>
</evidence>
<keyword evidence="4" id="KW-0521">NADP</keyword>
<comment type="pathway">
    <text evidence="1">Amino-acid degradation; L-lysine degradation via saccharopine pathway; glutaryl-CoA from L-lysine: step 1/6.</text>
</comment>
<dbReference type="SUPFAM" id="SSF55347">
    <property type="entry name" value="Glyceraldehyde-3-phosphate dehydrogenase-like, C-terminal domain"/>
    <property type="match status" value="1"/>
</dbReference>
<dbReference type="Pfam" id="PF16653">
    <property type="entry name" value="Sacchrp_dh_C"/>
    <property type="match status" value="1"/>
</dbReference>
<evidence type="ECO:0008006" key="12">
    <source>
        <dbReference type="Google" id="ProtNLM"/>
    </source>
</evidence>
<evidence type="ECO:0000313" key="11">
    <source>
        <dbReference type="Proteomes" id="UP000887568"/>
    </source>
</evidence>
<dbReference type="PANTHER" id="PTHR11133">
    <property type="entry name" value="SACCHAROPINE DEHYDROGENASE"/>
    <property type="match status" value="1"/>
</dbReference>
<dbReference type="InterPro" id="IPR032095">
    <property type="entry name" value="Sacchrp_dh-like_C"/>
</dbReference>
<dbReference type="AlphaFoldDB" id="A0A914AIQ6"/>
<evidence type="ECO:0000259" key="9">
    <source>
        <dbReference type="SMART" id="SM01003"/>
    </source>
</evidence>
<dbReference type="GO" id="GO:0004753">
    <property type="term" value="F:saccharopine dehydrogenase activity"/>
    <property type="evidence" value="ECO:0007669"/>
    <property type="project" value="TreeGrafter"/>
</dbReference>
<evidence type="ECO:0000256" key="2">
    <source>
        <dbReference type="ARBA" id="ARBA00004720"/>
    </source>
</evidence>
<proteinExistence type="inferred from homology"/>
<dbReference type="CDD" id="cd12189">
    <property type="entry name" value="LKR_SDH_like"/>
    <property type="match status" value="1"/>
</dbReference>
<dbReference type="RefSeq" id="XP_038063279.1">
    <property type="nucleotide sequence ID" value="XM_038207351.1"/>
</dbReference>
<feature type="domain" description="Alanine dehydrogenase/pyridine nucleotide transhydrogenase N-terminal" evidence="9">
    <location>
        <begin position="46"/>
        <end position="177"/>
    </location>
</feature>
<evidence type="ECO:0000256" key="7">
    <source>
        <dbReference type="ARBA" id="ARBA00025744"/>
    </source>
</evidence>
<dbReference type="FunFam" id="3.40.50.720:FF:000072">
    <property type="entry name" value="Saccharopine dehydrogenase [NADP(+), L-glutamate-forming]"/>
    <property type="match status" value="1"/>
</dbReference>
<dbReference type="Gene3D" id="3.30.360.10">
    <property type="entry name" value="Dihydrodipicolinate Reductase, domain 2"/>
    <property type="match status" value="1"/>
</dbReference>
<dbReference type="Pfam" id="PF03435">
    <property type="entry name" value="Sacchrp_dh_NADP"/>
    <property type="match status" value="1"/>
</dbReference>
<keyword evidence="11" id="KW-1185">Reference proteome</keyword>
<dbReference type="Gene3D" id="1.10.1870.10">
    <property type="entry name" value="Domain 3, Saccharopine reductase"/>
    <property type="match status" value="1"/>
</dbReference>
<evidence type="ECO:0000256" key="4">
    <source>
        <dbReference type="ARBA" id="ARBA00022857"/>
    </source>
</evidence>